<dbReference type="EMBL" id="CAIQ01000523">
    <property type="protein sequence ID" value="CCI38948.1"/>
    <property type="molecule type" value="Genomic_DNA"/>
</dbReference>
<reference evidence="1 2" key="1">
    <citation type="submission" date="2012-04" db="EMBL/GenBank/DDBJ databases">
        <authorList>
            <person name="Genoscope - CEA"/>
        </authorList>
    </citation>
    <scope>NUCLEOTIDE SEQUENCE [LARGE SCALE GENOMIC DNA]</scope>
    <source>
        <strain evidence="1 2">9701</strain>
    </source>
</reference>
<gene>
    <name evidence="1" type="ORF">MICAK_740033</name>
</gene>
<name>I4IXC4_MICAE</name>
<evidence type="ECO:0000313" key="1">
    <source>
        <dbReference type="EMBL" id="CCI38948.1"/>
    </source>
</evidence>
<proteinExistence type="predicted"/>
<organism evidence="1 2">
    <name type="scientific">Microcystis aeruginosa PCC 9701</name>
    <dbReference type="NCBI Taxonomy" id="721123"/>
    <lineage>
        <taxon>Bacteria</taxon>
        <taxon>Bacillati</taxon>
        <taxon>Cyanobacteriota</taxon>
        <taxon>Cyanophyceae</taxon>
        <taxon>Oscillatoriophycideae</taxon>
        <taxon>Chroococcales</taxon>
        <taxon>Microcystaceae</taxon>
        <taxon>Microcystis</taxon>
    </lineage>
</organism>
<protein>
    <submittedName>
        <fullName evidence="1">Uncharacterized protein</fullName>
    </submittedName>
</protein>
<evidence type="ECO:0000313" key="2">
    <source>
        <dbReference type="Proteomes" id="UP000004047"/>
    </source>
</evidence>
<dbReference type="AlphaFoldDB" id="I4IXC4"/>
<dbReference type="Proteomes" id="UP000004047">
    <property type="component" value="Unassembled WGS sequence"/>
</dbReference>
<dbReference type="HOGENOM" id="CLU_3254101_0_0_3"/>
<accession>I4IXC4</accession>
<sequence length="42" mass="4845">MQELDKAVFEANVSIQANFVEIQLTWGARKVTRKSENHLWVG</sequence>
<comment type="caution">
    <text evidence="1">The sequence shown here is derived from an EMBL/GenBank/DDBJ whole genome shotgun (WGS) entry which is preliminary data.</text>
</comment>